<dbReference type="PANTHER" id="PTHR33236:SF11">
    <property type="entry name" value="CUB DOMAIN-CONTAINING PROTEIN"/>
    <property type="match status" value="1"/>
</dbReference>
<keyword evidence="3" id="KW-1185">Reference proteome</keyword>
<feature type="chain" id="PRO_5022181671" description="CUB domain-containing protein" evidence="1">
    <location>
        <begin position="21"/>
        <end position="274"/>
    </location>
</feature>
<evidence type="ECO:0000313" key="3">
    <source>
        <dbReference type="Proteomes" id="UP000318571"/>
    </source>
</evidence>
<dbReference type="AlphaFoldDB" id="A0A553N9Q2"/>
<organism evidence="2 3">
    <name type="scientific">Tigriopus californicus</name>
    <name type="common">Marine copepod</name>
    <dbReference type="NCBI Taxonomy" id="6832"/>
    <lineage>
        <taxon>Eukaryota</taxon>
        <taxon>Metazoa</taxon>
        <taxon>Ecdysozoa</taxon>
        <taxon>Arthropoda</taxon>
        <taxon>Crustacea</taxon>
        <taxon>Multicrustacea</taxon>
        <taxon>Hexanauplia</taxon>
        <taxon>Copepoda</taxon>
        <taxon>Harpacticoida</taxon>
        <taxon>Harpacticidae</taxon>
        <taxon>Tigriopus</taxon>
    </lineage>
</organism>
<evidence type="ECO:0000256" key="1">
    <source>
        <dbReference type="SAM" id="SignalP"/>
    </source>
</evidence>
<feature type="signal peptide" evidence="1">
    <location>
        <begin position="1"/>
        <end position="20"/>
    </location>
</feature>
<evidence type="ECO:0008006" key="4">
    <source>
        <dbReference type="Google" id="ProtNLM"/>
    </source>
</evidence>
<dbReference type="EMBL" id="VCGU01000459">
    <property type="protein sequence ID" value="TRY62153.1"/>
    <property type="molecule type" value="Genomic_DNA"/>
</dbReference>
<gene>
    <name evidence="2" type="ORF">TCAL_12714</name>
</gene>
<accession>A0A553N9Q2</accession>
<comment type="caution">
    <text evidence="2">The sequence shown here is derived from an EMBL/GenBank/DDBJ whole genome shotgun (WGS) entry which is preliminary data.</text>
</comment>
<evidence type="ECO:0000313" key="2">
    <source>
        <dbReference type="EMBL" id="TRY62153.1"/>
    </source>
</evidence>
<protein>
    <recommendedName>
        <fullName evidence="4">CUB domain-containing protein</fullName>
    </recommendedName>
</protein>
<proteinExistence type="predicted"/>
<dbReference type="PANTHER" id="PTHR33236">
    <property type="entry name" value="INTRAFLAGELLAR TRANSPORT PROTEIN 122 FAMILY PROTEIN-RELATED"/>
    <property type="match status" value="1"/>
</dbReference>
<sequence>MASTHLWLFCSLVLIGSVASDNVNNSTNARQKRLFSIFNVVTFKNDPCTTTGTGNLGGTCMTSSECASKSGSASGNCAAGFGVCCLFIVSEECGSTITINQNCTYIRNNGNPTPDMTAGQTCTFDFKRICDNLCQIRLDFRTLSTLVSATGTCGTAEDAVTVSSPFSSSANAFPPTVCGSLTGQHKSATQTPDPFLLSAPDAIAESTCDPLSHITVMTPTAAMACGGVLGKDGDTGPATVTTTSGSFEVGVRSLTAGTAGITGFNLDFEQVACA</sequence>
<keyword evidence="1" id="KW-0732">Signal</keyword>
<name>A0A553N9Q2_TIGCA</name>
<dbReference type="STRING" id="6832.A0A553N9Q2"/>
<dbReference type="Proteomes" id="UP000318571">
    <property type="component" value="Chromosome 8"/>
</dbReference>
<reference evidence="2 3" key="1">
    <citation type="journal article" date="2018" name="Nat. Ecol. Evol.">
        <title>Genomic signatures of mitonuclear coevolution across populations of Tigriopus californicus.</title>
        <authorList>
            <person name="Barreto F.S."/>
            <person name="Watson E.T."/>
            <person name="Lima T.G."/>
            <person name="Willett C.S."/>
            <person name="Edmands S."/>
            <person name="Li W."/>
            <person name="Burton R.S."/>
        </authorList>
    </citation>
    <scope>NUCLEOTIDE SEQUENCE [LARGE SCALE GENOMIC DNA]</scope>
    <source>
        <strain evidence="2 3">San Diego</strain>
    </source>
</reference>